<feature type="region of interest" description="Disordered" evidence="1">
    <location>
        <begin position="1255"/>
        <end position="1311"/>
    </location>
</feature>
<feature type="region of interest" description="Disordered" evidence="1">
    <location>
        <begin position="600"/>
        <end position="915"/>
    </location>
</feature>
<feature type="compositionally biased region" description="Basic and acidic residues" evidence="1">
    <location>
        <begin position="1564"/>
        <end position="1576"/>
    </location>
</feature>
<dbReference type="OMA" id="NTIRINM"/>
<feature type="compositionally biased region" description="Low complexity" evidence="1">
    <location>
        <begin position="752"/>
        <end position="765"/>
    </location>
</feature>
<organism evidence="2 3">
    <name type="scientific">Rhodotorula toruloides</name>
    <name type="common">Yeast</name>
    <name type="synonym">Rhodosporidium toruloides</name>
    <dbReference type="NCBI Taxonomy" id="5286"/>
    <lineage>
        <taxon>Eukaryota</taxon>
        <taxon>Fungi</taxon>
        <taxon>Dikarya</taxon>
        <taxon>Basidiomycota</taxon>
        <taxon>Pucciniomycotina</taxon>
        <taxon>Microbotryomycetes</taxon>
        <taxon>Sporidiobolales</taxon>
        <taxon>Sporidiobolaceae</taxon>
        <taxon>Rhodotorula</taxon>
    </lineage>
</organism>
<feature type="compositionally biased region" description="Basic and acidic residues" evidence="1">
    <location>
        <begin position="206"/>
        <end position="232"/>
    </location>
</feature>
<name>A0A0K3C921_RHOTO</name>
<dbReference type="Proteomes" id="UP000199069">
    <property type="component" value="Unassembled WGS sequence"/>
</dbReference>
<dbReference type="EMBL" id="CWKI01000002">
    <property type="protein sequence ID" value="CTR05373.1"/>
    <property type="molecule type" value="Genomic_DNA"/>
</dbReference>
<feature type="compositionally biased region" description="Basic and acidic residues" evidence="1">
    <location>
        <begin position="972"/>
        <end position="982"/>
    </location>
</feature>
<feature type="compositionally biased region" description="Polar residues" evidence="1">
    <location>
        <begin position="326"/>
        <end position="339"/>
    </location>
</feature>
<feature type="compositionally biased region" description="Low complexity" evidence="1">
    <location>
        <begin position="940"/>
        <end position="951"/>
    </location>
</feature>
<feature type="compositionally biased region" description="Polar residues" evidence="1">
    <location>
        <begin position="664"/>
        <end position="680"/>
    </location>
</feature>
<feature type="region of interest" description="Disordered" evidence="1">
    <location>
        <begin position="164"/>
        <end position="264"/>
    </location>
</feature>
<gene>
    <name evidence="2" type="primary">FGENESH: predicted gene_2.403</name>
    <name evidence="2" type="ORF">BN2166_0012340</name>
</gene>
<feature type="compositionally biased region" description="Polar residues" evidence="1">
    <location>
        <begin position="245"/>
        <end position="262"/>
    </location>
</feature>
<feature type="compositionally biased region" description="Low complexity" evidence="1">
    <location>
        <begin position="878"/>
        <end position="894"/>
    </location>
</feature>
<dbReference type="STRING" id="5286.A0A0K3C921"/>
<accession>A0A0K3C921</accession>
<feature type="compositionally biased region" description="Basic and acidic residues" evidence="1">
    <location>
        <begin position="1495"/>
        <end position="1506"/>
    </location>
</feature>
<reference evidence="2 3" key="1">
    <citation type="submission" date="2015-07" db="EMBL/GenBank/DDBJ databases">
        <authorList>
            <person name="Cajimat M.N.B."/>
            <person name="Milazzo M.L."/>
            <person name="Fulhorst C.F."/>
        </authorList>
    </citation>
    <scope>NUCLEOTIDE SEQUENCE [LARGE SCALE GENOMIC DNA]</scope>
    <source>
        <strain evidence="2">Single colony</strain>
    </source>
</reference>
<feature type="region of interest" description="Disordered" evidence="1">
    <location>
        <begin position="323"/>
        <end position="365"/>
    </location>
</feature>
<feature type="region of interest" description="Disordered" evidence="1">
    <location>
        <begin position="940"/>
        <end position="1004"/>
    </location>
</feature>
<feature type="region of interest" description="Disordered" evidence="1">
    <location>
        <begin position="1371"/>
        <end position="1390"/>
    </location>
</feature>
<feature type="compositionally biased region" description="Basic residues" evidence="1">
    <location>
        <begin position="983"/>
        <end position="992"/>
    </location>
</feature>
<feature type="compositionally biased region" description="Low complexity" evidence="1">
    <location>
        <begin position="1286"/>
        <end position="1296"/>
    </location>
</feature>
<feature type="compositionally biased region" description="Pro residues" evidence="1">
    <location>
        <begin position="804"/>
        <end position="821"/>
    </location>
</feature>
<feature type="compositionally biased region" description="Polar residues" evidence="1">
    <location>
        <begin position="622"/>
        <end position="637"/>
    </location>
</feature>
<evidence type="ECO:0000313" key="2">
    <source>
        <dbReference type="EMBL" id="CTR05373.1"/>
    </source>
</evidence>
<evidence type="ECO:0000256" key="1">
    <source>
        <dbReference type="SAM" id="MobiDB-lite"/>
    </source>
</evidence>
<evidence type="ECO:0000313" key="3">
    <source>
        <dbReference type="Proteomes" id="UP000199069"/>
    </source>
</evidence>
<feature type="compositionally biased region" description="Low complexity" evidence="1">
    <location>
        <begin position="1269"/>
        <end position="1279"/>
    </location>
</feature>
<feature type="region of interest" description="Disordered" evidence="1">
    <location>
        <begin position="1494"/>
        <end position="1535"/>
    </location>
</feature>
<protein>
    <submittedName>
        <fullName evidence="2">BY PROTMAP: gi|342321401|gb|EGU13335.1| putative Sulfite oxidase [Rhodotorula glutinis ATCC 204091]</fullName>
    </submittedName>
</protein>
<sequence length="1623" mass="171760">MSTAFQTRSLYRSFWRGLWHVSRGDMGRLANLRRLYRPQIREALLDTAMDENTIRINMLRTLTLLNSSRKLTRNISSLSYHHTPYHIPHANNSNRLAHLPKPIVWQPSDPMQVTKAWENRRKNEQKDATYGMSVAIDQGLMRMWREVEGEVGDVWLGRVTKKRHGDGSLDCPFRPSRATNETGRHQIKPARRLSTSASRPSALARHSRDGNKLRGRHKEEGRRMMRTRRDSCSTDTHPSAPPPSARSTGFDNSGGETRSSRWMQPAGWDVAALPSSSTAPVATAAPVAGASSGGHDRRRSSLGAVGGQQAVGWGQAAVAMAHRRSQSWSGPATTSQNPTFARPGGTRMSPPRPSQTASSTAPPFDSANFAAVHQAPQQANSNSPAQVPVDPRLYTLDMCQQSRSSYLDTLTTLYCRGASAIELALEADAMRCLSKAKLPTEQSMLAEFAPDMLVIYGCRPKDYLAIFDEYKDWAGKQGIPTLPLTGATVVYFLIDRIPRLQDRERIVQVLELYRQATIDVHLTLGGKSKSEFAVNWQESDWANWFPFVEQAKIRVHEWLAVREACGLGQPQRAPPPPSVAYYAPPPYPVVQSYATISSSAAGSMTAPPAPSYPPTTQVPPSAQASTLAYYPQPTNAAQHPAPLIGRQSSQHSRPPNPPTPTAPSVTHFQPPNMLRSNSRQPLPPQARVSNQPSPAVAAPPQQQQPVPNLSAYPRSVQPYQPYRRDAPNASIRPPQSSIQQQAPPPMPPVLPQPTAAASTPTASSTVQRRPASSAIPSALPGSEQQQPTVDHCRSRQPANNLPSGAPPSQAPAAPRPAPPPSVSHAPWPSSGGTVAHQGVTGIGGGGSVDRAAGHAEATGGAAHGGQPTSPFVVRLKLPASAPSSNTAAPSSVASHVEPTTSEAAASRASLGKAPTAVAPISQPVASTSSAAVATNVSPSAAASATPTQQPTAAPPPPLATFTIPAPAGLARANEHVEANEPPRKKRRRRRKGPLLPPEEEAEEDDFYAAVSEVQSAIDSYRHERQALVVAVHLQRTAHTRVSPWRNGRPETGAAGSAASLDLETPFGDYIPTTTSEPTTLETCIVKVNTLRDPLNALLPFPGNPPPPVCAKITSQPFPRLSRPDDAFSLAPQPFLSYPSCLRPPDDSKRVQLWNWALGLGDAAKRSVEDAVAQTGRTLDGDELERAKKAQLGAMVREAVQGASMEPLPDAKEPKLARRTRRMIRSIASSGTASGKRKDSVVLDLVDDQDAQIDDATSTKPSEIAPPPAGAAGTASSAGPVRPPPSAGTSSTSALPTVRPRADSTGAMRRRASVSGALVHPLAHLYAQAPGAMRQQLRDMSADIRGVPSDSTAGALAQATSRIAALRPNGLSAASPRIGSSKSPALASPPLVPMPLDGVDEAGDSVMNGSGTARQETVEPPVPSGSTALGVIVDSPANLIHAAVGKSGTDATLVEGGAATAVGSAVASAFGSVLRATVGAVSAAAKAVVPSALVGKPDDAAPAKPADDEVDGAQGDGAQGGPASRSETPVNVTGKRHRRCKICASAECPGRWRRDLCTAASRAAGGERRLDKGKAKADGAGAGEEAAARKRRMVAPRMHPCSVRNMRVDWLRVSEPVRPFGPFP</sequence>
<proteinExistence type="predicted"/>
<feature type="compositionally biased region" description="Pro residues" evidence="1">
    <location>
        <begin position="607"/>
        <end position="617"/>
    </location>
</feature>
<keyword evidence="3" id="KW-1185">Reference proteome</keyword>
<feature type="region of interest" description="Disordered" evidence="1">
    <location>
        <begin position="1562"/>
        <end position="1587"/>
    </location>
</feature>
<feature type="compositionally biased region" description="Low complexity" evidence="1">
    <location>
        <begin position="688"/>
        <end position="708"/>
    </location>
</feature>
<feature type="region of interest" description="Disordered" evidence="1">
    <location>
        <begin position="284"/>
        <end position="307"/>
    </location>
</feature>
<feature type="compositionally biased region" description="Low complexity" evidence="1">
    <location>
        <begin position="1379"/>
        <end position="1388"/>
    </location>
</feature>
<feature type="compositionally biased region" description="Pro residues" evidence="1">
    <location>
        <begin position="742"/>
        <end position="751"/>
    </location>
</feature>